<comment type="caution">
    <text evidence="2">The sequence shown here is derived from an EMBL/GenBank/DDBJ whole genome shotgun (WGS) entry which is preliminary data.</text>
</comment>
<dbReference type="EMBL" id="WEGI01000011">
    <property type="protein sequence ID" value="MQY29482.1"/>
    <property type="molecule type" value="Genomic_DNA"/>
</dbReference>
<name>A0A7K0DVY6_9NOCA</name>
<dbReference type="Pfam" id="PF06259">
    <property type="entry name" value="Abhydrolase_8"/>
    <property type="match status" value="1"/>
</dbReference>
<proteinExistence type="predicted"/>
<dbReference type="SUPFAM" id="SSF53474">
    <property type="entry name" value="alpha/beta-Hydrolases"/>
    <property type="match status" value="1"/>
</dbReference>
<evidence type="ECO:0000259" key="1">
    <source>
        <dbReference type="Pfam" id="PF06259"/>
    </source>
</evidence>
<accession>A0A7K0DVY6</accession>
<dbReference type="InterPro" id="IPR029058">
    <property type="entry name" value="AB_hydrolase_fold"/>
</dbReference>
<dbReference type="RefSeq" id="WP_153346380.1">
    <property type="nucleotide sequence ID" value="NZ_WEGI01000011.1"/>
</dbReference>
<dbReference type="InterPro" id="IPR010427">
    <property type="entry name" value="DUF1023"/>
</dbReference>
<keyword evidence="3" id="KW-1185">Reference proteome</keyword>
<evidence type="ECO:0000313" key="3">
    <source>
        <dbReference type="Proteomes" id="UP000431401"/>
    </source>
</evidence>
<dbReference type="AlphaFoldDB" id="A0A7K0DVY6"/>
<reference evidence="2 3" key="1">
    <citation type="submission" date="2019-10" db="EMBL/GenBank/DDBJ databases">
        <title>Nocardia macrotermitis sp. nov. and Nocardia aurantia sp. nov., isolated from the gut of fungus growing-termite Macrotermes natalensis.</title>
        <authorList>
            <person name="Benndorf R."/>
            <person name="Schwitalla J."/>
            <person name="Martin K."/>
            <person name="De Beer W."/>
            <person name="Kaster A.-K."/>
            <person name="Vollmers J."/>
            <person name="Poulsen M."/>
            <person name="Beemelmanns C."/>
        </authorList>
    </citation>
    <scope>NUCLEOTIDE SEQUENCE [LARGE SCALE GENOMIC DNA]</scope>
    <source>
        <strain evidence="2 3">RB56</strain>
    </source>
</reference>
<dbReference type="OrthoDB" id="5969911at2"/>
<evidence type="ECO:0000313" key="2">
    <source>
        <dbReference type="EMBL" id="MQY29482.1"/>
    </source>
</evidence>
<feature type="domain" description="DUF1023" evidence="1">
    <location>
        <begin position="232"/>
        <end position="389"/>
    </location>
</feature>
<dbReference type="Proteomes" id="UP000431401">
    <property type="component" value="Unassembled WGS sequence"/>
</dbReference>
<sequence>MNHIGSALLTLADRYNSYGAQLDATRSALLPIVDHEIPDAGMTVDEDGNVTAPKVPLGVNGQGSPMTAVLVQQILQAQADSLQVRVKHLLTQFGETETTAAQAITTSLRDLDAYEQHPDAAPPPAGRVQAILDGTAQLPADPAALHDFWDTLTPAEKDALWQHDQYLGNRNGLPATDRDHYNRIKLDDELARARAGDPAVAGKQRDLQAIQDTIGNKPDRMLLLLDTQSGAMTHAAVGIGNPDLSANVSVSAGGLNTSVGNSLGNMVGEAANIRQVAQSQLRRLPQGDPRQSQQVASIAWIGADLPQAGLDHPGDYVDVADDGMARRGAPKLASFYDGLGAAHDGSMHLTAVGHSYGSLMTGLALQEPGRHPVDDLAVYGSPGLDVSTSHAPLLAGLPDVVDRSVPEQLGLRPGHLYEMSAHGDPVAHFNAFGPSPDNISAFTHLETGATITSDGVHREESVGHSQYPRVGGNNQLRTSGWNIAAVVSGADRPIQVNPGGGPLEVSERYAHEIVHWLTS</sequence>
<protein>
    <recommendedName>
        <fullName evidence="1">DUF1023 domain-containing protein</fullName>
    </recommendedName>
</protein>
<gene>
    <name evidence="2" type="ORF">NRB56_50720</name>
</gene>
<organism evidence="2 3">
    <name type="scientific">Nocardia aurantia</name>
    <dbReference type="NCBI Taxonomy" id="2585199"/>
    <lineage>
        <taxon>Bacteria</taxon>
        <taxon>Bacillati</taxon>
        <taxon>Actinomycetota</taxon>
        <taxon>Actinomycetes</taxon>
        <taxon>Mycobacteriales</taxon>
        <taxon>Nocardiaceae</taxon>
        <taxon>Nocardia</taxon>
    </lineage>
</organism>